<accession>A0ABU2NU79</accession>
<sequence length="156" mass="16988">MPQVTVHALAPGLTPDVAYDRLRDFGSYPKLTDTVQEVTVHQEPGGSQLSDWTVHFRDGLMAWQERDHFDPGERTIAFRQVKGDFETFEGSWTCTPGQHGDGTLVTFEADFDLGIPTLAALLDPVAESALRENIALILKGLVGAESVGEPVGATHE</sequence>
<name>A0ABU2NU79_9ACTN</name>
<dbReference type="Gene3D" id="3.30.530.20">
    <property type="match status" value="1"/>
</dbReference>
<keyword evidence="3" id="KW-1185">Reference proteome</keyword>
<feature type="domain" description="Coenzyme Q-binding protein COQ10 START" evidence="1">
    <location>
        <begin position="14"/>
        <end position="134"/>
    </location>
</feature>
<proteinExistence type="predicted"/>
<evidence type="ECO:0000313" key="3">
    <source>
        <dbReference type="Proteomes" id="UP001183414"/>
    </source>
</evidence>
<gene>
    <name evidence="2" type="ORF">RM572_17485</name>
</gene>
<dbReference type="InterPro" id="IPR023393">
    <property type="entry name" value="START-like_dom_sf"/>
</dbReference>
<protein>
    <submittedName>
        <fullName evidence="2">Aromatase/cyclase</fullName>
    </submittedName>
</protein>
<dbReference type="CDD" id="cd08861">
    <property type="entry name" value="OtcD1_ARO-CYC_like"/>
    <property type="match status" value="1"/>
</dbReference>
<organism evidence="2 3">
    <name type="scientific">Streptomyces hazeniae</name>
    <dbReference type="NCBI Taxonomy" id="3075538"/>
    <lineage>
        <taxon>Bacteria</taxon>
        <taxon>Bacillati</taxon>
        <taxon>Actinomycetota</taxon>
        <taxon>Actinomycetes</taxon>
        <taxon>Kitasatosporales</taxon>
        <taxon>Streptomycetaceae</taxon>
        <taxon>Streptomyces</taxon>
    </lineage>
</organism>
<dbReference type="RefSeq" id="WP_311674294.1">
    <property type="nucleotide sequence ID" value="NZ_JAVREQ010000015.1"/>
</dbReference>
<comment type="caution">
    <text evidence="2">The sequence shown here is derived from an EMBL/GenBank/DDBJ whole genome shotgun (WGS) entry which is preliminary data.</text>
</comment>
<evidence type="ECO:0000259" key="1">
    <source>
        <dbReference type="Pfam" id="PF03364"/>
    </source>
</evidence>
<dbReference type="Pfam" id="PF03364">
    <property type="entry name" value="Polyketide_cyc"/>
    <property type="match status" value="1"/>
</dbReference>
<reference evidence="3" key="1">
    <citation type="submission" date="2023-07" db="EMBL/GenBank/DDBJ databases">
        <title>30 novel species of actinomycetes from the DSMZ collection.</title>
        <authorList>
            <person name="Nouioui I."/>
        </authorList>
    </citation>
    <scope>NUCLEOTIDE SEQUENCE [LARGE SCALE GENOMIC DNA]</scope>
    <source>
        <strain evidence="3">DSM 42041</strain>
    </source>
</reference>
<dbReference type="Proteomes" id="UP001183414">
    <property type="component" value="Unassembled WGS sequence"/>
</dbReference>
<dbReference type="SUPFAM" id="SSF55961">
    <property type="entry name" value="Bet v1-like"/>
    <property type="match status" value="1"/>
</dbReference>
<dbReference type="InterPro" id="IPR005031">
    <property type="entry name" value="COQ10_START"/>
</dbReference>
<dbReference type="EMBL" id="JAVREQ010000015">
    <property type="protein sequence ID" value="MDT0380548.1"/>
    <property type="molecule type" value="Genomic_DNA"/>
</dbReference>
<evidence type="ECO:0000313" key="2">
    <source>
        <dbReference type="EMBL" id="MDT0380548.1"/>
    </source>
</evidence>